<dbReference type="Pfam" id="PF00768">
    <property type="entry name" value="Peptidase_S11"/>
    <property type="match status" value="1"/>
</dbReference>
<dbReference type="PANTHER" id="PTHR21581">
    <property type="entry name" value="D-ALANYL-D-ALANINE CARBOXYPEPTIDASE"/>
    <property type="match status" value="1"/>
</dbReference>
<dbReference type="AlphaFoldDB" id="A0A239HDY4"/>
<protein>
    <submittedName>
        <fullName evidence="12">D-alanyl-D-alanine carboxypeptidase/D-alanyl-D-alanine endopeptidase (Penicillin-binding protein 7)</fullName>
    </submittedName>
</protein>
<evidence type="ECO:0000256" key="1">
    <source>
        <dbReference type="ARBA" id="ARBA00007164"/>
    </source>
</evidence>
<organism evidence="12 13">
    <name type="scientific">Noviherbaspirillum humi</name>
    <dbReference type="NCBI Taxonomy" id="1688639"/>
    <lineage>
        <taxon>Bacteria</taxon>
        <taxon>Pseudomonadati</taxon>
        <taxon>Pseudomonadota</taxon>
        <taxon>Betaproteobacteria</taxon>
        <taxon>Burkholderiales</taxon>
        <taxon>Oxalobacteraceae</taxon>
        <taxon>Noviherbaspirillum</taxon>
    </lineage>
</organism>
<dbReference type="PRINTS" id="PR00725">
    <property type="entry name" value="DADACBPTASE1"/>
</dbReference>
<gene>
    <name evidence="12" type="ORF">SAMN06265795_106204</name>
</gene>
<reference evidence="12 13" key="1">
    <citation type="submission" date="2017-06" db="EMBL/GenBank/DDBJ databases">
        <authorList>
            <person name="Kim H.J."/>
            <person name="Triplett B.A."/>
        </authorList>
    </citation>
    <scope>NUCLEOTIDE SEQUENCE [LARGE SCALE GENOMIC DNA]</scope>
    <source>
        <strain evidence="12 13">U15</strain>
    </source>
</reference>
<evidence type="ECO:0000313" key="12">
    <source>
        <dbReference type="EMBL" id="SNS79345.1"/>
    </source>
</evidence>
<evidence type="ECO:0000256" key="5">
    <source>
        <dbReference type="ARBA" id="ARBA00022984"/>
    </source>
</evidence>
<dbReference type="OrthoDB" id="5688590at2"/>
<evidence type="ECO:0000256" key="3">
    <source>
        <dbReference type="ARBA" id="ARBA00022801"/>
    </source>
</evidence>
<name>A0A239HDY4_9BURK</name>
<keyword evidence="13" id="KW-1185">Reference proteome</keyword>
<proteinExistence type="inferred from homology"/>
<keyword evidence="4" id="KW-0133">Cell shape</keyword>
<keyword evidence="6" id="KW-0961">Cell wall biogenesis/degradation</keyword>
<evidence type="ECO:0000259" key="11">
    <source>
        <dbReference type="Pfam" id="PF00768"/>
    </source>
</evidence>
<evidence type="ECO:0000256" key="10">
    <source>
        <dbReference type="SAM" id="SignalP"/>
    </source>
</evidence>
<dbReference type="GO" id="GO:0009252">
    <property type="term" value="P:peptidoglycan biosynthetic process"/>
    <property type="evidence" value="ECO:0007669"/>
    <property type="project" value="UniProtKB-KW"/>
</dbReference>
<evidence type="ECO:0000256" key="7">
    <source>
        <dbReference type="PIRSR" id="PIRSR618044-1"/>
    </source>
</evidence>
<comment type="similarity">
    <text evidence="1 9">Belongs to the peptidase S11 family.</text>
</comment>
<dbReference type="GO" id="GO:0006508">
    <property type="term" value="P:proteolysis"/>
    <property type="evidence" value="ECO:0007669"/>
    <property type="project" value="InterPro"/>
</dbReference>
<dbReference type="GO" id="GO:0009002">
    <property type="term" value="F:serine-type D-Ala-D-Ala carboxypeptidase activity"/>
    <property type="evidence" value="ECO:0007669"/>
    <property type="project" value="InterPro"/>
</dbReference>
<dbReference type="InterPro" id="IPR012338">
    <property type="entry name" value="Beta-lactam/transpept-like"/>
</dbReference>
<dbReference type="Proteomes" id="UP000198284">
    <property type="component" value="Unassembled WGS sequence"/>
</dbReference>
<feature type="signal peptide" evidence="10">
    <location>
        <begin position="1"/>
        <end position="19"/>
    </location>
</feature>
<dbReference type="RefSeq" id="WP_089399566.1">
    <property type="nucleotide sequence ID" value="NZ_FZOT01000006.1"/>
</dbReference>
<feature type="active site" description="Acyl-ester intermediate" evidence="7">
    <location>
        <position position="51"/>
    </location>
</feature>
<dbReference type="InterPro" id="IPR001967">
    <property type="entry name" value="Peptidase_S11_N"/>
</dbReference>
<dbReference type="InterPro" id="IPR018044">
    <property type="entry name" value="Peptidase_S11"/>
</dbReference>
<evidence type="ECO:0000256" key="8">
    <source>
        <dbReference type="PIRSR" id="PIRSR618044-2"/>
    </source>
</evidence>
<feature type="active site" description="Proton acceptor" evidence="7">
    <location>
        <position position="54"/>
    </location>
</feature>
<accession>A0A239HDY4</accession>
<evidence type="ECO:0000313" key="13">
    <source>
        <dbReference type="Proteomes" id="UP000198284"/>
    </source>
</evidence>
<evidence type="ECO:0000256" key="4">
    <source>
        <dbReference type="ARBA" id="ARBA00022960"/>
    </source>
</evidence>
<dbReference type="GO" id="GO:0071555">
    <property type="term" value="P:cell wall organization"/>
    <property type="evidence" value="ECO:0007669"/>
    <property type="project" value="UniProtKB-KW"/>
</dbReference>
<dbReference type="EMBL" id="FZOT01000006">
    <property type="protein sequence ID" value="SNS79345.1"/>
    <property type="molecule type" value="Genomic_DNA"/>
</dbReference>
<dbReference type="Gene3D" id="3.40.710.10">
    <property type="entry name" value="DD-peptidase/beta-lactamase superfamily"/>
    <property type="match status" value="1"/>
</dbReference>
<evidence type="ECO:0000256" key="6">
    <source>
        <dbReference type="ARBA" id="ARBA00023316"/>
    </source>
</evidence>
<dbReference type="SUPFAM" id="SSF56601">
    <property type="entry name" value="beta-lactamase/transpeptidase-like"/>
    <property type="match status" value="1"/>
</dbReference>
<feature type="domain" description="Peptidase S11 D-alanyl-D-alanine carboxypeptidase A N-terminal" evidence="11">
    <location>
        <begin position="22"/>
        <end position="243"/>
    </location>
</feature>
<sequence>MFKKALLAAMLSCSLTAWAVPFSSQHALVFDEETGQVLLEKDAHAVVPIASLTKLMTAMVVLDAKQDMDELIAIDESDVDTLKNSSSRVPVGAVLPRHTVLQLALMSSDNRAAAALGRTYPGGHIAFLDAVRSKLQALGMTDTSIQEPTGLSPHNRSTAADLLKMATAASYYPEISRLTTETAELVDINGKPVQYRNTNGLVGKKGWDILLSKTGFTREAGRCLIMRMQAAGRHVILVLLNAKETAYRVLDAENVQRYLSGQPPLEARALFAHHGVKQVAARKHGKSKSGVVLVKAKAAVKASRKGRTV</sequence>
<evidence type="ECO:0000256" key="2">
    <source>
        <dbReference type="ARBA" id="ARBA00022729"/>
    </source>
</evidence>
<dbReference type="GO" id="GO:0008360">
    <property type="term" value="P:regulation of cell shape"/>
    <property type="evidence" value="ECO:0007669"/>
    <property type="project" value="UniProtKB-KW"/>
</dbReference>
<keyword evidence="5" id="KW-0573">Peptidoglycan synthesis</keyword>
<dbReference type="PANTHER" id="PTHR21581:SF26">
    <property type="entry name" value="D-ALANYL-D-ALANINE ENDOPEPTIDASE"/>
    <property type="match status" value="1"/>
</dbReference>
<keyword evidence="12" id="KW-0121">Carboxypeptidase</keyword>
<feature type="chain" id="PRO_5012760258" evidence="10">
    <location>
        <begin position="20"/>
        <end position="309"/>
    </location>
</feature>
<keyword evidence="2 10" id="KW-0732">Signal</keyword>
<feature type="binding site" evidence="8">
    <location>
        <position position="213"/>
    </location>
    <ligand>
        <name>substrate</name>
    </ligand>
</feature>
<keyword evidence="3" id="KW-0378">Hydrolase</keyword>
<evidence type="ECO:0000256" key="9">
    <source>
        <dbReference type="RuleBase" id="RU004016"/>
    </source>
</evidence>
<keyword evidence="12" id="KW-0645">Protease</keyword>
<feature type="active site" evidence="7">
    <location>
        <position position="108"/>
    </location>
</feature>